<dbReference type="InterPro" id="IPR040265">
    <property type="entry name" value="CHUP1/IPGA1-like"/>
</dbReference>
<proteinExistence type="predicted"/>
<name>B9RWE3_RICCO</name>
<evidence type="ECO:0000313" key="2">
    <source>
        <dbReference type="EMBL" id="EEF44195.1"/>
    </source>
</evidence>
<dbReference type="EMBL" id="EQ973823">
    <property type="protein sequence ID" value="EEF44195.1"/>
    <property type="molecule type" value="Genomic_DNA"/>
</dbReference>
<evidence type="ECO:0000313" key="3">
    <source>
        <dbReference type="Proteomes" id="UP000008311"/>
    </source>
</evidence>
<keyword evidence="1" id="KW-0175">Coiled coil</keyword>
<dbReference type="AlphaFoldDB" id="B9RWE3"/>
<keyword evidence="3" id="KW-1185">Reference proteome</keyword>
<dbReference type="PANTHER" id="PTHR31342:SF62">
    <property type="entry name" value="HYDROXYPROLINE-RICH GLYCOPROTEIN FAMILY PROTEIN"/>
    <property type="match status" value="1"/>
</dbReference>
<dbReference type="InParanoid" id="B9RWE3"/>
<dbReference type="Proteomes" id="UP000008311">
    <property type="component" value="Unassembled WGS sequence"/>
</dbReference>
<protein>
    <submittedName>
        <fullName evidence="2">Uncharacterized protein</fullName>
    </submittedName>
</protein>
<sequence>MKILTIVVLQTQKGYSSRLDRNYAKMEKRDEIHKFSCFDIVFATLDCVIKAAAELFDMLEGEVLNKDLHQEASILTEAYPGKKLPAPLCHLHLMLNQFRKLKDKIEGPNLPVKLVNMRKMQLGGSSNGKEGLAASLAELTKRLPYFLQIEEDVQKYENPILNLIIAINSFQTNDMVKLLNFRNNFEAVLGVLTDESQVLAKFEGFPTKKLKTLRTAATLYFKLDRYSAP</sequence>
<gene>
    <name evidence="2" type="ORF">RCOM_1018580</name>
</gene>
<dbReference type="STRING" id="3988.B9RWE3"/>
<accession>B9RWE3</accession>
<organism evidence="2 3">
    <name type="scientific">Ricinus communis</name>
    <name type="common">Castor bean</name>
    <dbReference type="NCBI Taxonomy" id="3988"/>
    <lineage>
        <taxon>Eukaryota</taxon>
        <taxon>Viridiplantae</taxon>
        <taxon>Streptophyta</taxon>
        <taxon>Embryophyta</taxon>
        <taxon>Tracheophyta</taxon>
        <taxon>Spermatophyta</taxon>
        <taxon>Magnoliopsida</taxon>
        <taxon>eudicotyledons</taxon>
        <taxon>Gunneridae</taxon>
        <taxon>Pentapetalae</taxon>
        <taxon>rosids</taxon>
        <taxon>fabids</taxon>
        <taxon>Malpighiales</taxon>
        <taxon>Euphorbiaceae</taxon>
        <taxon>Acalyphoideae</taxon>
        <taxon>Acalypheae</taxon>
        <taxon>Ricinus</taxon>
    </lineage>
</organism>
<dbReference type="PANTHER" id="PTHR31342">
    <property type="entry name" value="PROTEIN CHUP1, CHLOROPLASTIC"/>
    <property type="match status" value="1"/>
</dbReference>
<dbReference type="eggNOG" id="ENOG502QTV0">
    <property type="taxonomic scope" value="Eukaryota"/>
</dbReference>
<evidence type="ECO:0000256" key="1">
    <source>
        <dbReference type="ARBA" id="ARBA00023054"/>
    </source>
</evidence>
<reference evidence="3" key="1">
    <citation type="journal article" date="2010" name="Nat. Biotechnol.">
        <title>Draft genome sequence of the oilseed species Ricinus communis.</title>
        <authorList>
            <person name="Chan A.P."/>
            <person name="Crabtree J."/>
            <person name="Zhao Q."/>
            <person name="Lorenzi H."/>
            <person name="Orvis J."/>
            <person name="Puiu D."/>
            <person name="Melake-Berhan A."/>
            <person name="Jones K.M."/>
            <person name="Redman J."/>
            <person name="Chen G."/>
            <person name="Cahoon E.B."/>
            <person name="Gedil M."/>
            <person name="Stanke M."/>
            <person name="Haas B.J."/>
            <person name="Wortman J.R."/>
            <person name="Fraser-Liggett C.M."/>
            <person name="Ravel J."/>
            <person name="Rabinowicz P.D."/>
        </authorList>
    </citation>
    <scope>NUCLEOTIDE SEQUENCE [LARGE SCALE GENOMIC DNA]</scope>
    <source>
        <strain evidence="3">cv. Hale</strain>
    </source>
</reference>